<dbReference type="InParanoid" id="T1H8W2"/>
<dbReference type="EnsemblMetazoa" id="RPRC000461-RA">
    <property type="protein sequence ID" value="RPRC000461-PA"/>
    <property type="gene ID" value="RPRC000461"/>
</dbReference>
<dbReference type="GeneID" id="141453998"/>
<dbReference type="HOGENOM" id="CLU_2029554_0_0_1"/>
<organism evidence="1 2">
    <name type="scientific">Rhodnius prolixus</name>
    <name type="common">Triatomid bug</name>
    <dbReference type="NCBI Taxonomy" id="13249"/>
    <lineage>
        <taxon>Eukaryota</taxon>
        <taxon>Metazoa</taxon>
        <taxon>Ecdysozoa</taxon>
        <taxon>Arthropoda</taxon>
        <taxon>Hexapoda</taxon>
        <taxon>Insecta</taxon>
        <taxon>Pterygota</taxon>
        <taxon>Neoptera</taxon>
        <taxon>Paraneoptera</taxon>
        <taxon>Hemiptera</taxon>
        <taxon>Heteroptera</taxon>
        <taxon>Panheteroptera</taxon>
        <taxon>Cimicomorpha</taxon>
        <taxon>Reduviidae</taxon>
        <taxon>Triatominae</taxon>
        <taxon>Rhodnius</taxon>
    </lineage>
</organism>
<dbReference type="EMBL" id="ACPB03024795">
    <property type="status" value="NOT_ANNOTATED_CDS"/>
    <property type="molecule type" value="Genomic_DNA"/>
</dbReference>
<dbReference type="OMA" id="GFMANDD"/>
<dbReference type="RefSeq" id="XP_073983820.1">
    <property type="nucleotide sequence ID" value="XM_074127719.1"/>
</dbReference>
<protein>
    <submittedName>
        <fullName evidence="1">Uncharacterized protein</fullName>
    </submittedName>
</protein>
<dbReference type="VEuPathDB" id="VectorBase:RPRC000461"/>
<dbReference type="AlphaFoldDB" id="T1H8W2"/>
<name>T1H8W2_RHOPR</name>
<sequence length="122" mass="14138">MFTIIANLITLIEIRMWLCQGLSLLLLLVSMLGTYGMEFYAAGGRYGKRPVQPPAIMRSREIRSGIFWTGSRYNRRGSDTRVAKQRKKDSFFMNGRYGKRTGNTEDLCKYTNYQTLYPCNSR</sequence>
<dbReference type="EMBL" id="ACPB03024796">
    <property type="status" value="NOT_ANNOTATED_CDS"/>
    <property type="molecule type" value="Genomic_DNA"/>
</dbReference>
<keyword evidence="2" id="KW-1185">Reference proteome</keyword>
<dbReference type="Proteomes" id="UP000015103">
    <property type="component" value="Unassembled WGS sequence"/>
</dbReference>
<evidence type="ECO:0000313" key="2">
    <source>
        <dbReference type="Proteomes" id="UP000015103"/>
    </source>
</evidence>
<reference evidence="1" key="1">
    <citation type="submission" date="2015-05" db="UniProtKB">
        <authorList>
            <consortium name="EnsemblMetazoa"/>
        </authorList>
    </citation>
    <scope>IDENTIFICATION</scope>
</reference>
<evidence type="ECO:0000313" key="1">
    <source>
        <dbReference type="EnsemblMetazoa" id="RPRC000461-PA"/>
    </source>
</evidence>
<proteinExistence type="predicted"/>
<accession>T1H8W2</accession>